<comment type="caution">
    <text evidence="1">The sequence shown here is derived from an EMBL/GenBank/DDBJ whole genome shotgun (WGS) entry which is preliminary data.</text>
</comment>
<evidence type="ECO:0000313" key="1">
    <source>
        <dbReference type="EMBL" id="CAB9513185.1"/>
    </source>
</evidence>
<dbReference type="EMBL" id="CAICTM010000575">
    <property type="protein sequence ID" value="CAB9513185.1"/>
    <property type="molecule type" value="Genomic_DNA"/>
</dbReference>
<proteinExistence type="predicted"/>
<protein>
    <submittedName>
        <fullName evidence="1">Uncharacterized protein</fullName>
    </submittedName>
</protein>
<organism evidence="1 2">
    <name type="scientific">Seminavis robusta</name>
    <dbReference type="NCBI Taxonomy" id="568900"/>
    <lineage>
        <taxon>Eukaryota</taxon>
        <taxon>Sar</taxon>
        <taxon>Stramenopiles</taxon>
        <taxon>Ochrophyta</taxon>
        <taxon>Bacillariophyta</taxon>
        <taxon>Bacillariophyceae</taxon>
        <taxon>Bacillariophycidae</taxon>
        <taxon>Naviculales</taxon>
        <taxon>Naviculaceae</taxon>
        <taxon>Seminavis</taxon>
    </lineage>
</organism>
<reference evidence="1" key="1">
    <citation type="submission" date="2020-06" db="EMBL/GenBank/DDBJ databases">
        <authorList>
            <consortium name="Plant Systems Biology data submission"/>
        </authorList>
    </citation>
    <scope>NUCLEOTIDE SEQUENCE</scope>
    <source>
        <strain evidence="1">D6</strain>
    </source>
</reference>
<dbReference type="OrthoDB" id="510978at2759"/>
<name>A0A9N8E6V8_9STRA</name>
<gene>
    <name evidence="1" type="ORF">SEMRO_576_G169560.1</name>
</gene>
<dbReference type="AlphaFoldDB" id="A0A9N8E6V8"/>
<keyword evidence="2" id="KW-1185">Reference proteome</keyword>
<dbReference type="Proteomes" id="UP001153069">
    <property type="component" value="Unassembled WGS sequence"/>
</dbReference>
<evidence type="ECO:0000313" key="2">
    <source>
        <dbReference type="Proteomes" id="UP001153069"/>
    </source>
</evidence>
<sequence length="89" mass="10506">MTTLRNNDIPRVDSGLQAMWEFAEGNTQYMFQYNCTNFIQSAHETADQFPTSSYGAAMYMYRQKWEMEKPLNRMGGDQGWPLNHENHFQ</sequence>
<accession>A0A9N8E6V8</accession>